<accession>A0ABS6JEP8</accession>
<evidence type="ECO:0000256" key="7">
    <source>
        <dbReference type="ARBA" id="ARBA00023098"/>
    </source>
</evidence>
<evidence type="ECO:0000259" key="10">
    <source>
        <dbReference type="PROSITE" id="PS50146"/>
    </source>
</evidence>
<comment type="similarity">
    <text evidence="1">Belongs to the diacylglycerol/lipid kinase family.</text>
</comment>
<dbReference type="RefSeq" id="WP_217065204.1">
    <property type="nucleotide sequence ID" value="NZ_JAHQCS010000066.1"/>
</dbReference>
<evidence type="ECO:0000256" key="2">
    <source>
        <dbReference type="ARBA" id="ARBA00022516"/>
    </source>
</evidence>
<evidence type="ECO:0000313" key="11">
    <source>
        <dbReference type="EMBL" id="MBU9711322.1"/>
    </source>
</evidence>
<dbReference type="Proteomes" id="UP000784880">
    <property type="component" value="Unassembled WGS sequence"/>
</dbReference>
<keyword evidence="8" id="KW-0594">Phospholipid biosynthesis</keyword>
<evidence type="ECO:0000256" key="6">
    <source>
        <dbReference type="ARBA" id="ARBA00022840"/>
    </source>
</evidence>
<dbReference type="InterPro" id="IPR001206">
    <property type="entry name" value="Diacylglycerol_kinase_cat_dom"/>
</dbReference>
<name>A0ABS6JEP8_9BACI</name>
<protein>
    <submittedName>
        <fullName evidence="11">YegS/Rv2252/BmrU family lipid kinase</fullName>
    </submittedName>
</protein>
<feature type="domain" description="DAGKc" evidence="10">
    <location>
        <begin position="1"/>
        <end position="129"/>
    </location>
</feature>
<comment type="caution">
    <text evidence="11">The sequence shown here is derived from an EMBL/GenBank/DDBJ whole genome shotgun (WGS) entry which is preliminary data.</text>
</comment>
<dbReference type="InterPro" id="IPR005218">
    <property type="entry name" value="Diacylglycerol/lipid_kinase"/>
</dbReference>
<proteinExistence type="inferred from homology"/>
<evidence type="ECO:0000256" key="8">
    <source>
        <dbReference type="ARBA" id="ARBA00023209"/>
    </source>
</evidence>
<evidence type="ECO:0000256" key="1">
    <source>
        <dbReference type="ARBA" id="ARBA00005983"/>
    </source>
</evidence>
<keyword evidence="4" id="KW-0547">Nucleotide-binding</keyword>
<dbReference type="PROSITE" id="PS50146">
    <property type="entry name" value="DAGK"/>
    <property type="match status" value="1"/>
</dbReference>
<keyword evidence="2" id="KW-0444">Lipid biosynthesis</keyword>
<dbReference type="SMART" id="SM00046">
    <property type="entry name" value="DAGKc"/>
    <property type="match status" value="1"/>
</dbReference>
<evidence type="ECO:0000256" key="5">
    <source>
        <dbReference type="ARBA" id="ARBA00022777"/>
    </source>
</evidence>
<sequence length="299" mass="33748">MYIVIINSYSGQRRYKKVVRQLEKKLRKPFVSYFTDQYQEDTLWDNIHQKLNDLGNKLDGVIVVGGDGTLHYVVNHLQDYNVPYGLVASGSGNDFGRALKIPRNISKAIERINSNNPEEYDIINANGKKVLSVVGIGVDAETAIRCQTSRLKKLLNRAFLGRLTYLMVFFQTIRHYEPMELEITDEKGTVHQFNNVWLTALGNTSYYGGGIPICPDADPQDSQIEYVIIHTLPLAKVLMRALPAVFLKKHQNLSCVTILKGTKFHIKSKNKEVPVQGDGEEIGTTPACIRILPNAIRIF</sequence>
<evidence type="ECO:0000256" key="3">
    <source>
        <dbReference type="ARBA" id="ARBA00022679"/>
    </source>
</evidence>
<keyword evidence="12" id="KW-1185">Reference proteome</keyword>
<dbReference type="InterPro" id="IPR045540">
    <property type="entry name" value="YegS/DAGK_C"/>
</dbReference>
<keyword evidence="6" id="KW-0067">ATP-binding</keyword>
<reference evidence="11 12" key="1">
    <citation type="submission" date="2021-06" db="EMBL/GenBank/DDBJ databases">
        <title>Bacillus sp. RD4P76, an endophyte from a halophyte.</title>
        <authorList>
            <person name="Sun J.-Q."/>
        </authorList>
    </citation>
    <scope>NUCLEOTIDE SEQUENCE [LARGE SCALE GENOMIC DNA]</scope>
    <source>
        <strain evidence="11 12">CGMCC 1.15917</strain>
    </source>
</reference>
<keyword evidence="9" id="KW-1208">Phospholipid metabolism</keyword>
<evidence type="ECO:0000256" key="9">
    <source>
        <dbReference type="ARBA" id="ARBA00023264"/>
    </source>
</evidence>
<gene>
    <name evidence="11" type="ORF">KS419_06220</name>
</gene>
<dbReference type="EMBL" id="JAHQCS010000066">
    <property type="protein sequence ID" value="MBU9711322.1"/>
    <property type="molecule type" value="Genomic_DNA"/>
</dbReference>
<evidence type="ECO:0000313" key="12">
    <source>
        <dbReference type="Proteomes" id="UP000784880"/>
    </source>
</evidence>
<dbReference type="Pfam" id="PF00781">
    <property type="entry name" value="DAGK_cat"/>
    <property type="match status" value="1"/>
</dbReference>
<dbReference type="NCBIfam" id="TIGR00147">
    <property type="entry name" value="YegS/Rv2252/BmrU family lipid kinase"/>
    <property type="match status" value="1"/>
</dbReference>
<dbReference type="GO" id="GO:0016301">
    <property type="term" value="F:kinase activity"/>
    <property type="evidence" value="ECO:0007669"/>
    <property type="project" value="UniProtKB-KW"/>
</dbReference>
<dbReference type="PANTHER" id="PTHR12358">
    <property type="entry name" value="SPHINGOSINE KINASE"/>
    <property type="match status" value="1"/>
</dbReference>
<keyword evidence="3" id="KW-0808">Transferase</keyword>
<organism evidence="11 12">
    <name type="scientific">Evansella tamaricis</name>
    <dbReference type="NCBI Taxonomy" id="2069301"/>
    <lineage>
        <taxon>Bacteria</taxon>
        <taxon>Bacillati</taxon>
        <taxon>Bacillota</taxon>
        <taxon>Bacilli</taxon>
        <taxon>Bacillales</taxon>
        <taxon>Bacillaceae</taxon>
        <taxon>Evansella</taxon>
    </lineage>
</organism>
<evidence type="ECO:0000256" key="4">
    <source>
        <dbReference type="ARBA" id="ARBA00022741"/>
    </source>
</evidence>
<keyword evidence="7" id="KW-0443">Lipid metabolism</keyword>
<dbReference type="Pfam" id="PF19279">
    <property type="entry name" value="YegS_C"/>
    <property type="match status" value="1"/>
</dbReference>
<dbReference type="PANTHER" id="PTHR12358:SF54">
    <property type="entry name" value="SPHINGOSINE KINASE RELATED PROTEIN"/>
    <property type="match status" value="1"/>
</dbReference>
<dbReference type="InterPro" id="IPR050187">
    <property type="entry name" value="Lipid_Phosphate_FormReg"/>
</dbReference>
<keyword evidence="5 11" id="KW-0418">Kinase</keyword>